<feature type="transmembrane region" description="Helical" evidence="1">
    <location>
        <begin position="96"/>
        <end position="116"/>
    </location>
</feature>
<evidence type="ECO:0000256" key="1">
    <source>
        <dbReference type="SAM" id="Phobius"/>
    </source>
</evidence>
<proteinExistence type="predicted"/>
<accession>A0A1F2PHL8</accession>
<dbReference type="EMBL" id="LKEU01000027">
    <property type="protein sequence ID" value="OFV70813.1"/>
    <property type="molecule type" value="Genomic_DNA"/>
</dbReference>
<organism evidence="2 3">
    <name type="scientific">Acetobacterium wieringae</name>
    <dbReference type="NCBI Taxonomy" id="52694"/>
    <lineage>
        <taxon>Bacteria</taxon>
        <taxon>Bacillati</taxon>
        <taxon>Bacillota</taxon>
        <taxon>Clostridia</taxon>
        <taxon>Eubacteriales</taxon>
        <taxon>Eubacteriaceae</taxon>
        <taxon>Acetobacterium</taxon>
    </lineage>
</organism>
<comment type="caution">
    <text evidence="2">The sequence shown here is derived from an EMBL/GenBank/DDBJ whole genome shotgun (WGS) entry which is preliminary data.</text>
</comment>
<dbReference type="Proteomes" id="UP000176244">
    <property type="component" value="Unassembled WGS sequence"/>
</dbReference>
<keyword evidence="1" id="KW-1133">Transmembrane helix</keyword>
<sequence>MNDLLLLCGAMLIVVYLIILSRTIKNIEPSIRLSNAFVAVACLLICFSHSGYINFIMLPWEIISIRTVFFNFGLVAFLVGLFIMFVELLKDPLFKYSPYVVIVGLSLLTMYAKIAIPFG</sequence>
<protein>
    <submittedName>
        <fullName evidence="2">Uncharacterized protein</fullName>
    </submittedName>
</protein>
<feature type="transmembrane region" description="Helical" evidence="1">
    <location>
        <begin position="36"/>
        <end position="57"/>
    </location>
</feature>
<keyword evidence="1" id="KW-0812">Transmembrane</keyword>
<reference evidence="2 3" key="1">
    <citation type="submission" date="2015-09" db="EMBL/GenBank/DDBJ databases">
        <title>Genome sequence of Acetobacterium wieringae DSM 1911.</title>
        <authorList>
            <person name="Poehlein A."/>
            <person name="Bengelsdorf F.R."/>
            <person name="Schiel-Bengelsdorf B."/>
            <person name="Duerre P."/>
            <person name="Daniel R."/>
        </authorList>
    </citation>
    <scope>NUCLEOTIDE SEQUENCE [LARGE SCALE GENOMIC DNA]</scope>
    <source>
        <strain evidence="2 3">DSM 1911</strain>
    </source>
</reference>
<feature type="transmembrane region" description="Helical" evidence="1">
    <location>
        <begin position="6"/>
        <end position="24"/>
    </location>
</feature>
<gene>
    <name evidence="2" type="ORF">ACWI_13990</name>
</gene>
<keyword evidence="1" id="KW-0472">Membrane</keyword>
<evidence type="ECO:0000313" key="2">
    <source>
        <dbReference type="EMBL" id="OFV70813.1"/>
    </source>
</evidence>
<feature type="transmembrane region" description="Helical" evidence="1">
    <location>
        <begin position="69"/>
        <end position="89"/>
    </location>
</feature>
<evidence type="ECO:0000313" key="3">
    <source>
        <dbReference type="Proteomes" id="UP000176244"/>
    </source>
</evidence>
<name>A0A1F2PHL8_9FIRM</name>
<dbReference type="AlphaFoldDB" id="A0A1F2PHL8"/>
<dbReference type="STRING" id="52694.ACWI_13990"/>